<evidence type="ECO:0000259" key="2">
    <source>
        <dbReference type="PROSITE" id="PS50089"/>
    </source>
</evidence>
<evidence type="ECO:0000313" key="4">
    <source>
        <dbReference type="Proteomes" id="UP001161017"/>
    </source>
</evidence>
<accession>A0AA43QLP2</accession>
<evidence type="ECO:0000256" key="1">
    <source>
        <dbReference type="PROSITE-ProRule" id="PRU00175"/>
    </source>
</evidence>
<dbReference type="EMBL" id="JAPUFD010000004">
    <property type="protein sequence ID" value="MDI1486998.1"/>
    <property type="molecule type" value="Genomic_DNA"/>
</dbReference>
<keyword evidence="1" id="KW-0862">Zinc</keyword>
<dbReference type="GO" id="GO:0008270">
    <property type="term" value="F:zinc ion binding"/>
    <property type="evidence" value="ECO:0007669"/>
    <property type="project" value="UniProtKB-KW"/>
</dbReference>
<organism evidence="3 4">
    <name type="scientific">Ramalina farinacea</name>
    <dbReference type="NCBI Taxonomy" id="258253"/>
    <lineage>
        <taxon>Eukaryota</taxon>
        <taxon>Fungi</taxon>
        <taxon>Dikarya</taxon>
        <taxon>Ascomycota</taxon>
        <taxon>Pezizomycotina</taxon>
        <taxon>Lecanoromycetes</taxon>
        <taxon>OSLEUM clade</taxon>
        <taxon>Lecanoromycetidae</taxon>
        <taxon>Lecanorales</taxon>
        <taxon>Lecanorineae</taxon>
        <taxon>Ramalinaceae</taxon>
        <taxon>Ramalina</taxon>
    </lineage>
</organism>
<dbReference type="InterPro" id="IPR013083">
    <property type="entry name" value="Znf_RING/FYVE/PHD"/>
</dbReference>
<reference evidence="3" key="1">
    <citation type="journal article" date="2023" name="Genome Biol. Evol.">
        <title>First Whole Genome Sequence and Flow Cytometry Genome Size Data for the Lichen-Forming Fungus Ramalina farinacea (Ascomycota).</title>
        <authorList>
            <person name="Llewellyn T."/>
            <person name="Mian S."/>
            <person name="Hill R."/>
            <person name="Leitch I.J."/>
            <person name="Gaya E."/>
        </authorList>
    </citation>
    <scope>NUCLEOTIDE SEQUENCE</scope>
    <source>
        <strain evidence="3">LIQ254RAFAR</strain>
    </source>
</reference>
<sequence>MARSIVGHILGEGMEARNARQLERPPHVEVLHLAINAFLEHLEHGDAVHAGAYEAYETGSAQGGEQAKQAFFAALANSDHPPHSRLPVLSQFLLNEWNFVRRPIPEVPAYRFLGSLPSVADGMLAPEDAVCAICFQSYGTSASGEEDDESYAVKLPCCSQHIGLDCIETWLDPFDEPARNDCPFCRAECFPLQPPTDTIEGIQNMMDAYSHRFSDGVPAFSDDDVQSITEWRVELLGGYIEQAVREVQDAIDVVSPQYSPLLAQCILAEDYEAARMASVQCAMTDETRFILQEMFLRKTMLHYWQKINYDTEKSINEERGPEELLGFLQTRGDGQAEKVSVRDSMAEARLIMRPGLDTRDLLLEIVGEQRRELDPFADSETLSGELG</sequence>
<proteinExistence type="predicted"/>
<dbReference type="PROSITE" id="PS50089">
    <property type="entry name" value="ZF_RING_2"/>
    <property type="match status" value="1"/>
</dbReference>
<name>A0AA43QLP2_9LECA</name>
<gene>
    <name evidence="3" type="ORF">OHK93_006260</name>
</gene>
<keyword evidence="4" id="KW-1185">Reference proteome</keyword>
<dbReference type="SUPFAM" id="SSF57850">
    <property type="entry name" value="RING/U-box"/>
    <property type="match status" value="1"/>
</dbReference>
<dbReference type="Gene3D" id="3.30.40.10">
    <property type="entry name" value="Zinc/RING finger domain, C3HC4 (zinc finger)"/>
    <property type="match status" value="1"/>
</dbReference>
<evidence type="ECO:0000313" key="3">
    <source>
        <dbReference type="EMBL" id="MDI1486998.1"/>
    </source>
</evidence>
<protein>
    <recommendedName>
        <fullName evidence="2">RING-type domain-containing protein</fullName>
    </recommendedName>
</protein>
<comment type="caution">
    <text evidence="3">The sequence shown here is derived from an EMBL/GenBank/DDBJ whole genome shotgun (WGS) entry which is preliminary data.</text>
</comment>
<dbReference type="AlphaFoldDB" id="A0AA43QLP2"/>
<dbReference type="Proteomes" id="UP001161017">
    <property type="component" value="Unassembled WGS sequence"/>
</dbReference>
<feature type="domain" description="RING-type" evidence="2">
    <location>
        <begin position="131"/>
        <end position="186"/>
    </location>
</feature>
<dbReference type="InterPro" id="IPR001841">
    <property type="entry name" value="Znf_RING"/>
</dbReference>
<keyword evidence="1" id="KW-0479">Metal-binding</keyword>
<keyword evidence="1" id="KW-0863">Zinc-finger</keyword>